<protein>
    <recommendedName>
        <fullName evidence="7">SdiA-regulated family protein</fullName>
    </recommendedName>
</protein>
<dbReference type="Gene3D" id="2.130.10.10">
    <property type="entry name" value="YVTN repeat-like/Quinoprotein amine dehydrogenase"/>
    <property type="match status" value="1"/>
</dbReference>
<evidence type="ECO:0008006" key="7">
    <source>
        <dbReference type="Google" id="ProtNLM"/>
    </source>
</evidence>
<dbReference type="InterPro" id="IPR015943">
    <property type="entry name" value="WD40/YVTN_repeat-like_dom_sf"/>
</dbReference>
<accession>A0A7K1YF17</accession>
<dbReference type="EMBL" id="WVHT01000014">
    <property type="protein sequence ID" value="MXV53196.1"/>
    <property type="molecule type" value="Genomic_DNA"/>
</dbReference>
<proteinExistence type="predicted"/>
<sequence>MSRSLTFLLLYLLMVATACNNSVKHKNQQNSSVQIPKVKTVNHLPVELTEISGITFIDSNTIALVEDESGVIYNYSLAQKKVTGQNKFAGAGDFEDLCVAGNDMYAIQSDGKLFKIANFKKGFTDITEIKTPFKPQNNLEGLAYDPDRSRLLIAPKDEGFDTGKKKIKVVYALDLKTNQLNSTPVYNLDLAQIEAQFKGDQLEESSKKFLKAIGNENMNKVFRTSALAIHPKTKDLYMLSSLNNMVAILSPADSLKKILLLKGGDFSQPEGITFSPDGKLFISNEGAKNKSGNILELEYEN</sequence>
<dbReference type="PROSITE" id="PS51257">
    <property type="entry name" value="PROKAR_LIPOPROTEIN"/>
    <property type="match status" value="1"/>
</dbReference>
<dbReference type="RefSeq" id="WP_160846372.1">
    <property type="nucleotide sequence ID" value="NZ_WVHT01000014.1"/>
</dbReference>
<keyword evidence="6" id="KW-1185">Reference proteome</keyword>
<dbReference type="AlphaFoldDB" id="A0A7K1YF17"/>
<evidence type="ECO:0000256" key="1">
    <source>
        <dbReference type="ARBA" id="ARBA00004236"/>
    </source>
</evidence>
<keyword evidence="4" id="KW-0732">Signal</keyword>
<feature type="chain" id="PRO_5029618855" description="SdiA-regulated family protein" evidence="4">
    <location>
        <begin position="19"/>
        <end position="301"/>
    </location>
</feature>
<feature type="signal peptide" evidence="4">
    <location>
        <begin position="1"/>
        <end position="18"/>
    </location>
</feature>
<keyword evidence="3" id="KW-0472">Membrane</keyword>
<reference evidence="5 6" key="1">
    <citation type="submission" date="2019-11" db="EMBL/GenBank/DDBJ databases">
        <title>Pedobacter sp. HMF7647 Genome sequencing and assembly.</title>
        <authorList>
            <person name="Kang H."/>
            <person name="Kim H."/>
            <person name="Joh K."/>
        </authorList>
    </citation>
    <scope>NUCLEOTIDE SEQUENCE [LARGE SCALE GENOMIC DNA]</scope>
    <source>
        <strain evidence="5 6">HMF7647</strain>
    </source>
</reference>
<organism evidence="5 6">
    <name type="scientific">Hufsiella arboris</name>
    <dbReference type="NCBI Taxonomy" id="2695275"/>
    <lineage>
        <taxon>Bacteria</taxon>
        <taxon>Pseudomonadati</taxon>
        <taxon>Bacteroidota</taxon>
        <taxon>Sphingobacteriia</taxon>
        <taxon>Sphingobacteriales</taxon>
        <taxon>Sphingobacteriaceae</taxon>
        <taxon>Hufsiella</taxon>
    </lineage>
</organism>
<dbReference type="InterPro" id="IPR009722">
    <property type="entry name" value="YjiK/CarP"/>
</dbReference>
<dbReference type="Proteomes" id="UP000466586">
    <property type="component" value="Unassembled WGS sequence"/>
</dbReference>
<evidence type="ECO:0000256" key="3">
    <source>
        <dbReference type="ARBA" id="ARBA00023136"/>
    </source>
</evidence>
<evidence type="ECO:0000256" key="4">
    <source>
        <dbReference type="SAM" id="SignalP"/>
    </source>
</evidence>
<comment type="caution">
    <text evidence="5">The sequence shown here is derived from an EMBL/GenBank/DDBJ whole genome shotgun (WGS) entry which is preliminary data.</text>
</comment>
<evidence type="ECO:0000313" key="6">
    <source>
        <dbReference type="Proteomes" id="UP000466586"/>
    </source>
</evidence>
<dbReference type="SUPFAM" id="SSF50956">
    <property type="entry name" value="Thermostable phytase (3-phytase)"/>
    <property type="match status" value="1"/>
</dbReference>
<evidence type="ECO:0000313" key="5">
    <source>
        <dbReference type="EMBL" id="MXV53196.1"/>
    </source>
</evidence>
<name>A0A7K1YF17_9SPHI</name>
<keyword evidence="2" id="KW-1003">Cell membrane</keyword>
<dbReference type="Pfam" id="PF06977">
    <property type="entry name" value="SdiA-regulated"/>
    <property type="match status" value="1"/>
</dbReference>
<evidence type="ECO:0000256" key="2">
    <source>
        <dbReference type="ARBA" id="ARBA00022475"/>
    </source>
</evidence>
<comment type="subcellular location">
    <subcellularLocation>
        <location evidence="1">Cell membrane</location>
    </subcellularLocation>
</comment>
<gene>
    <name evidence="5" type="ORF">GS399_19695</name>
</gene>
<dbReference type="GO" id="GO:0005886">
    <property type="term" value="C:plasma membrane"/>
    <property type="evidence" value="ECO:0007669"/>
    <property type="project" value="UniProtKB-SubCell"/>
</dbReference>